<feature type="domain" description="Glycosyl transferase family 1" evidence="3">
    <location>
        <begin position="202"/>
        <end position="359"/>
    </location>
</feature>
<name>A0ABP6WWR5_9ACTN</name>
<organism evidence="5 6">
    <name type="scientific">Microlunatus spumicola</name>
    <dbReference type="NCBI Taxonomy" id="81499"/>
    <lineage>
        <taxon>Bacteria</taxon>
        <taxon>Bacillati</taxon>
        <taxon>Actinomycetota</taxon>
        <taxon>Actinomycetes</taxon>
        <taxon>Propionibacteriales</taxon>
        <taxon>Propionibacteriaceae</taxon>
        <taxon>Microlunatus</taxon>
    </lineage>
</organism>
<keyword evidence="2" id="KW-0808">Transferase</keyword>
<evidence type="ECO:0000313" key="6">
    <source>
        <dbReference type="Proteomes" id="UP001500767"/>
    </source>
</evidence>
<keyword evidence="1" id="KW-0328">Glycosyltransferase</keyword>
<reference evidence="6" key="1">
    <citation type="journal article" date="2019" name="Int. J. Syst. Evol. Microbiol.">
        <title>The Global Catalogue of Microorganisms (GCM) 10K type strain sequencing project: providing services to taxonomists for standard genome sequencing and annotation.</title>
        <authorList>
            <consortium name="The Broad Institute Genomics Platform"/>
            <consortium name="The Broad Institute Genome Sequencing Center for Infectious Disease"/>
            <person name="Wu L."/>
            <person name="Ma J."/>
        </authorList>
    </citation>
    <scope>NUCLEOTIDE SEQUENCE [LARGE SCALE GENOMIC DNA]</scope>
    <source>
        <strain evidence="6">JCM 16540</strain>
    </source>
</reference>
<sequence>MIIMKIVLGADQYPEYINGAATFTARLAAGLAAGGHTVDLLWPSADGRQDTYLEQGVRVHRLRSTRLPGRPRMQVSTPRGVRRQVEDLLQLAGPDVVHVQSHLGLGRTLLRTARRAGVPVVATNHFMPENLLHHVPLVRRFPDAAGRLAWRDLERVYGDADLLTVPTGRAAELLAAATTLAPADVVSCGIDLDRFAVDRPAVDGGAPTVLFVGRLEREKHVDELLRAFALLPPALGARLEVVGMGSLRPALTLLAGTLGVAASVRFLGAVDDDALRAAYARADVFVMPGTAELQSLATLEAMAAGLPVVAADAMALPHLVRPGVNGRLHAPGDVVGLADALTALLADPGLRTRLGRAGRAIAETHALGATVAAFEDRYAWLAVTRAGVRATGRSLATAA</sequence>
<dbReference type="EMBL" id="BAAAYR010000001">
    <property type="protein sequence ID" value="GAA3555912.1"/>
    <property type="molecule type" value="Genomic_DNA"/>
</dbReference>
<keyword evidence="6" id="KW-1185">Reference proteome</keyword>
<gene>
    <name evidence="5" type="ORF">GCM10022197_08870</name>
</gene>
<dbReference type="PANTHER" id="PTHR45947">
    <property type="entry name" value="SULFOQUINOVOSYL TRANSFERASE SQD2"/>
    <property type="match status" value="1"/>
</dbReference>
<dbReference type="Pfam" id="PF00534">
    <property type="entry name" value="Glycos_transf_1"/>
    <property type="match status" value="1"/>
</dbReference>
<dbReference type="Proteomes" id="UP001500767">
    <property type="component" value="Unassembled WGS sequence"/>
</dbReference>
<evidence type="ECO:0000256" key="2">
    <source>
        <dbReference type="ARBA" id="ARBA00022679"/>
    </source>
</evidence>
<evidence type="ECO:0000259" key="3">
    <source>
        <dbReference type="Pfam" id="PF00534"/>
    </source>
</evidence>
<dbReference type="Gene3D" id="3.40.50.2000">
    <property type="entry name" value="Glycogen Phosphorylase B"/>
    <property type="match status" value="2"/>
</dbReference>
<protein>
    <submittedName>
        <fullName evidence="5">Uncharacterized protein</fullName>
    </submittedName>
</protein>
<comment type="caution">
    <text evidence="5">The sequence shown here is derived from an EMBL/GenBank/DDBJ whole genome shotgun (WGS) entry which is preliminary data.</text>
</comment>
<evidence type="ECO:0000313" key="5">
    <source>
        <dbReference type="EMBL" id="GAA3555912.1"/>
    </source>
</evidence>
<evidence type="ECO:0000259" key="4">
    <source>
        <dbReference type="Pfam" id="PF13439"/>
    </source>
</evidence>
<dbReference type="SUPFAM" id="SSF53756">
    <property type="entry name" value="UDP-Glycosyltransferase/glycogen phosphorylase"/>
    <property type="match status" value="1"/>
</dbReference>
<evidence type="ECO:0000256" key="1">
    <source>
        <dbReference type="ARBA" id="ARBA00022676"/>
    </source>
</evidence>
<dbReference type="InterPro" id="IPR028098">
    <property type="entry name" value="Glyco_trans_4-like_N"/>
</dbReference>
<dbReference type="PANTHER" id="PTHR45947:SF3">
    <property type="entry name" value="SULFOQUINOVOSYL TRANSFERASE SQD2"/>
    <property type="match status" value="1"/>
</dbReference>
<proteinExistence type="predicted"/>
<dbReference type="Pfam" id="PF13439">
    <property type="entry name" value="Glyco_transf_4"/>
    <property type="match status" value="1"/>
</dbReference>
<accession>A0ABP6WWR5</accession>
<dbReference type="InterPro" id="IPR001296">
    <property type="entry name" value="Glyco_trans_1"/>
</dbReference>
<dbReference type="InterPro" id="IPR050194">
    <property type="entry name" value="Glycosyltransferase_grp1"/>
</dbReference>
<feature type="domain" description="Glycosyltransferase subfamily 4-like N-terminal" evidence="4">
    <location>
        <begin position="17"/>
        <end position="194"/>
    </location>
</feature>